<dbReference type="AlphaFoldDB" id="A0A2H0R0Y2"/>
<dbReference type="SUPFAM" id="SSF54786">
    <property type="entry name" value="YcfA/nrd intein domain"/>
    <property type="match status" value="1"/>
</dbReference>
<accession>A0A2H0R0Y2</accession>
<dbReference type="GO" id="GO:0004519">
    <property type="term" value="F:endonuclease activity"/>
    <property type="evidence" value="ECO:0007669"/>
    <property type="project" value="UniProtKB-KW"/>
</dbReference>
<keyword evidence="7" id="KW-0346">Stress response</keyword>
<evidence type="ECO:0000256" key="2">
    <source>
        <dbReference type="ARBA" id="ARBA00022649"/>
    </source>
</evidence>
<evidence type="ECO:0000256" key="3">
    <source>
        <dbReference type="ARBA" id="ARBA00022722"/>
    </source>
</evidence>
<keyword evidence="3" id="KW-0540">Nuclease</keyword>
<dbReference type="InterPro" id="IPR038570">
    <property type="entry name" value="HicA_sf"/>
</dbReference>
<dbReference type="Proteomes" id="UP000230828">
    <property type="component" value="Unassembled WGS sequence"/>
</dbReference>
<organism evidence="8 9">
    <name type="scientific">Candidatus Zambryskibacteria bacterium CG10_big_fil_rev_8_21_14_0_10_34_34</name>
    <dbReference type="NCBI Taxonomy" id="1975114"/>
    <lineage>
        <taxon>Bacteria</taxon>
        <taxon>Candidatus Zambryskiibacteriota</taxon>
    </lineage>
</organism>
<evidence type="ECO:0000256" key="4">
    <source>
        <dbReference type="ARBA" id="ARBA00022759"/>
    </source>
</evidence>
<dbReference type="GO" id="GO:0016787">
    <property type="term" value="F:hydrolase activity"/>
    <property type="evidence" value="ECO:0007669"/>
    <property type="project" value="UniProtKB-KW"/>
</dbReference>
<evidence type="ECO:0000256" key="7">
    <source>
        <dbReference type="ARBA" id="ARBA00023016"/>
    </source>
</evidence>
<proteinExistence type="inferred from homology"/>
<name>A0A2H0R0Y2_9BACT</name>
<evidence type="ECO:0000313" key="8">
    <source>
        <dbReference type="EMBL" id="PIR40169.1"/>
    </source>
</evidence>
<sequence>MKRLKFISYLNSHNCILIREGNKHSIFYNIKNEKTSSVPRHSEINNFLARKICRDLGISIITIK</sequence>
<evidence type="ECO:0000313" key="9">
    <source>
        <dbReference type="Proteomes" id="UP000230828"/>
    </source>
</evidence>
<gene>
    <name evidence="8" type="ORF">COV33_01235</name>
</gene>
<keyword evidence="5" id="KW-0378">Hydrolase</keyword>
<dbReference type="InterPro" id="IPR012933">
    <property type="entry name" value="HicA_mRNA_interferase"/>
</dbReference>
<dbReference type="GO" id="GO:0003729">
    <property type="term" value="F:mRNA binding"/>
    <property type="evidence" value="ECO:0007669"/>
    <property type="project" value="InterPro"/>
</dbReference>
<comment type="similarity">
    <text evidence="1">Belongs to the HicA mRNA interferase family.</text>
</comment>
<evidence type="ECO:0000256" key="5">
    <source>
        <dbReference type="ARBA" id="ARBA00022801"/>
    </source>
</evidence>
<dbReference type="Pfam" id="PF07927">
    <property type="entry name" value="HicA_toxin"/>
    <property type="match status" value="1"/>
</dbReference>
<comment type="caution">
    <text evidence="8">The sequence shown here is derived from an EMBL/GenBank/DDBJ whole genome shotgun (WGS) entry which is preliminary data.</text>
</comment>
<protein>
    <submittedName>
        <fullName evidence="8">Addiction module toxin, HicA family</fullName>
    </submittedName>
</protein>
<keyword evidence="4" id="KW-0255">Endonuclease</keyword>
<evidence type="ECO:0000256" key="1">
    <source>
        <dbReference type="ARBA" id="ARBA00006620"/>
    </source>
</evidence>
<dbReference type="Gene3D" id="3.30.920.30">
    <property type="entry name" value="Hypothetical protein"/>
    <property type="match status" value="1"/>
</dbReference>
<keyword evidence="2" id="KW-1277">Toxin-antitoxin system</keyword>
<evidence type="ECO:0000256" key="6">
    <source>
        <dbReference type="ARBA" id="ARBA00022884"/>
    </source>
</evidence>
<dbReference type="EMBL" id="PCXM01000022">
    <property type="protein sequence ID" value="PIR40169.1"/>
    <property type="molecule type" value="Genomic_DNA"/>
</dbReference>
<reference evidence="8 9" key="1">
    <citation type="submission" date="2017-09" db="EMBL/GenBank/DDBJ databases">
        <title>Depth-based differentiation of microbial function through sediment-hosted aquifers and enrichment of novel symbionts in the deep terrestrial subsurface.</title>
        <authorList>
            <person name="Probst A.J."/>
            <person name="Ladd B."/>
            <person name="Jarett J.K."/>
            <person name="Geller-Mcgrath D.E."/>
            <person name="Sieber C.M."/>
            <person name="Emerson J.B."/>
            <person name="Anantharaman K."/>
            <person name="Thomas B.C."/>
            <person name="Malmstrom R."/>
            <person name="Stieglmeier M."/>
            <person name="Klingl A."/>
            <person name="Woyke T."/>
            <person name="Ryan C.M."/>
            <person name="Banfield J.F."/>
        </authorList>
    </citation>
    <scope>NUCLEOTIDE SEQUENCE [LARGE SCALE GENOMIC DNA]</scope>
    <source>
        <strain evidence="8">CG10_big_fil_rev_8_21_14_0_10_34_34</strain>
    </source>
</reference>
<keyword evidence="6" id="KW-0694">RNA-binding</keyword>